<evidence type="ECO:0000313" key="3">
    <source>
        <dbReference type="Proteomes" id="UP000799421"/>
    </source>
</evidence>
<accession>A0A6A7BZL5</accession>
<keyword evidence="1" id="KW-0732">Signal</keyword>
<gene>
    <name evidence="2" type="ORF">K470DRAFT_277223</name>
</gene>
<name>A0A6A7BZL5_9PEZI</name>
<organism evidence="2 3">
    <name type="scientific">Piedraia hortae CBS 480.64</name>
    <dbReference type="NCBI Taxonomy" id="1314780"/>
    <lineage>
        <taxon>Eukaryota</taxon>
        <taxon>Fungi</taxon>
        <taxon>Dikarya</taxon>
        <taxon>Ascomycota</taxon>
        <taxon>Pezizomycotina</taxon>
        <taxon>Dothideomycetes</taxon>
        <taxon>Dothideomycetidae</taxon>
        <taxon>Capnodiales</taxon>
        <taxon>Piedraiaceae</taxon>
        <taxon>Piedraia</taxon>
    </lineage>
</organism>
<evidence type="ECO:0008006" key="4">
    <source>
        <dbReference type="Google" id="ProtNLM"/>
    </source>
</evidence>
<feature type="chain" id="PRO_5025558429" description="Ecp2 effector protein domain-containing protein" evidence="1">
    <location>
        <begin position="20"/>
        <end position="196"/>
    </location>
</feature>
<proteinExistence type="predicted"/>
<dbReference type="Proteomes" id="UP000799421">
    <property type="component" value="Unassembled WGS sequence"/>
</dbReference>
<dbReference type="AlphaFoldDB" id="A0A6A7BZL5"/>
<feature type="signal peptide" evidence="1">
    <location>
        <begin position="1"/>
        <end position="19"/>
    </location>
</feature>
<evidence type="ECO:0000313" key="2">
    <source>
        <dbReference type="EMBL" id="KAF2860115.1"/>
    </source>
</evidence>
<keyword evidence="3" id="KW-1185">Reference proteome</keyword>
<evidence type="ECO:0000256" key="1">
    <source>
        <dbReference type="SAM" id="SignalP"/>
    </source>
</evidence>
<protein>
    <recommendedName>
        <fullName evidence="4">Ecp2 effector protein domain-containing protein</fullName>
    </recommendedName>
</protein>
<sequence length="196" mass="22426">MHIPIPILTLFLLLLPVLAKKSSVRRFGYWVTMFGDNTCEGTPVYRRPARAQANVCWRYKPHPATKVKKRQKFRTILANTLDRDDVGDGCRILVFEQDKCKGRFWKSPEPETGPLCSNFFSETGWEGTSLGIVCFNTHPPGQHVPQNETYISPWVENWRSDYSVISGHRPRGDGTYMLEGEFDRAQKNNMSEGSGR</sequence>
<dbReference type="EMBL" id="MU005985">
    <property type="protein sequence ID" value="KAF2860115.1"/>
    <property type="molecule type" value="Genomic_DNA"/>
</dbReference>
<reference evidence="2" key="1">
    <citation type="journal article" date="2020" name="Stud. Mycol.">
        <title>101 Dothideomycetes genomes: a test case for predicting lifestyles and emergence of pathogens.</title>
        <authorList>
            <person name="Haridas S."/>
            <person name="Albert R."/>
            <person name="Binder M."/>
            <person name="Bloem J."/>
            <person name="Labutti K."/>
            <person name="Salamov A."/>
            <person name="Andreopoulos B."/>
            <person name="Baker S."/>
            <person name="Barry K."/>
            <person name="Bills G."/>
            <person name="Bluhm B."/>
            <person name="Cannon C."/>
            <person name="Castanera R."/>
            <person name="Culley D."/>
            <person name="Daum C."/>
            <person name="Ezra D."/>
            <person name="Gonzalez J."/>
            <person name="Henrissat B."/>
            <person name="Kuo A."/>
            <person name="Liang C."/>
            <person name="Lipzen A."/>
            <person name="Lutzoni F."/>
            <person name="Magnuson J."/>
            <person name="Mondo S."/>
            <person name="Nolan M."/>
            <person name="Ohm R."/>
            <person name="Pangilinan J."/>
            <person name="Park H.-J."/>
            <person name="Ramirez L."/>
            <person name="Alfaro M."/>
            <person name="Sun H."/>
            <person name="Tritt A."/>
            <person name="Yoshinaga Y."/>
            <person name="Zwiers L.-H."/>
            <person name="Turgeon B."/>
            <person name="Goodwin S."/>
            <person name="Spatafora J."/>
            <person name="Crous P."/>
            <person name="Grigoriev I."/>
        </authorList>
    </citation>
    <scope>NUCLEOTIDE SEQUENCE</scope>
    <source>
        <strain evidence="2">CBS 480.64</strain>
    </source>
</reference>